<sequence length="618" mass="70444">MSQYKYSLLPQRLETIRMLVLLPSEDNTTQIQCQLVDYTLPTPGTEDHSYEALSYVWGSEDTPQFILIDGQTLPVTENLYTALLYLRQHQLERLLWIDAICINQGDEDEKAQQIQFMPMIYGQASQVIVWLGEPADHSDKAFETIRLAADDESSEDKPTDIQQEMNHASTVKLLERPWFRRIWVLQEVHAAQDILVMLEEPEPLSLKACPDIQSLVGSIVYLMRGAIFRPGTTSSSGTLSLGELIDMYHARAATKKHDKVYALLGMSSDTPLLPDYKLPWSAVLQQVITYIFSGKPSVRIWPQQDLALIQSRGHILGQILEVKSDESQNDRQKVRIENIALQLVVTRRGDNRSTLFGRNIQGTIWTLHVSAKPIQKGDIVCLLEGASKTSIIRPYKDYLSLIVTSATPLQKEEGESWDEVFETLHSRHSPIRDMSLLWDWETSYTNSENLHELEAPMESHDTVPESSGMDFEENKRFDNLALIVRDILVQRDKSFQGTRLLDYLKESKLPVREKMVLAAAISRTWEHKSREKLGIDIIDRINRSDPANHIEYIDEFLAIMNLVANTLERWLDRNPAKWLHHIMLAVNCIVVAIRGVDRTDGDLTGSGEKECLVDGGEE</sequence>
<organism evidence="2 3">
    <name type="scientific">Aspergillus pseudocaelatus</name>
    <dbReference type="NCBI Taxonomy" id="1825620"/>
    <lineage>
        <taxon>Eukaryota</taxon>
        <taxon>Fungi</taxon>
        <taxon>Dikarya</taxon>
        <taxon>Ascomycota</taxon>
        <taxon>Pezizomycotina</taxon>
        <taxon>Eurotiomycetes</taxon>
        <taxon>Eurotiomycetidae</taxon>
        <taxon>Eurotiales</taxon>
        <taxon>Aspergillaceae</taxon>
        <taxon>Aspergillus</taxon>
        <taxon>Aspergillus subgen. Circumdati</taxon>
    </lineage>
</organism>
<dbReference type="PANTHER" id="PTHR24148:SF78">
    <property type="entry name" value="HETEROKARYON INCOMPATIBILITY DOMAIN-CONTAINING PROTEIN"/>
    <property type="match status" value="1"/>
</dbReference>
<evidence type="ECO:0000259" key="1">
    <source>
        <dbReference type="Pfam" id="PF06985"/>
    </source>
</evidence>
<dbReference type="InterPro" id="IPR010730">
    <property type="entry name" value="HET"/>
</dbReference>
<dbReference type="PANTHER" id="PTHR24148">
    <property type="entry name" value="ANKYRIN REPEAT DOMAIN-CONTAINING PROTEIN 39 HOMOLOG-RELATED"/>
    <property type="match status" value="1"/>
</dbReference>
<reference evidence="2 3" key="1">
    <citation type="submission" date="2019-04" db="EMBL/GenBank/DDBJ databases">
        <authorList>
            <consortium name="DOE Joint Genome Institute"/>
            <person name="Mondo S."/>
            <person name="Kjaerbolling I."/>
            <person name="Vesth T."/>
            <person name="Frisvad J.C."/>
            <person name="Nybo J.L."/>
            <person name="Theobald S."/>
            <person name="Kildgaard S."/>
            <person name="Isbrandt T."/>
            <person name="Kuo A."/>
            <person name="Sato A."/>
            <person name="Lyhne E.K."/>
            <person name="Kogle M.E."/>
            <person name="Wiebenga A."/>
            <person name="Kun R.S."/>
            <person name="Lubbers R.J."/>
            <person name="Makela M.R."/>
            <person name="Barry K."/>
            <person name="Chovatia M."/>
            <person name="Clum A."/>
            <person name="Daum C."/>
            <person name="Haridas S."/>
            <person name="He G."/>
            <person name="LaButti K."/>
            <person name="Lipzen A."/>
            <person name="Riley R."/>
            <person name="Salamov A."/>
            <person name="Simmons B.A."/>
            <person name="Magnuson J.K."/>
            <person name="Henrissat B."/>
            <person name="Mortensen U.H."/>
            <person name="Larsen T.O."/>
            <person name="Devries R.P."/>
            <person name="Grigoriev I.V."/>
            <person name="Machida M."/>
            <person name="Baker S.E."/>
            <person name="Andersen M.R."/>
            <person name="Cantor M.N."/>
            <person name="Hua S.X."/>
        </authorList>
    </citation>
    <scope>NUCLEOTIDE SEQUENCE [LARGE SCALE GENOMIC DNA]</scope>
    <source>
        <strain evidence="2 3">CBS 117616</strain>
    </source>
</reference>
<dbReference type="EMBL" id="ML735759">
    <property type="protein sequence ID" value="KAE8415936.1"/>
    <property type="molecule type" value="Genomic_DNA"/>
</dbReference>
<keyword evidence="3" id="KW-1185">Reference proteome</keyword>
<name>A0ABQ6WK55_9EURO</name>
<accession>A0ABQ6WK55</accession>
<proteinExistence type="predicted"/>
<dbReference type="Proteomes" id="UP000325395">
    <property type="component" value="Unassembled WGS sequence"/>
</dbReference>
<gene>
    <name evidence="2" type="ORF">BDV36DRAFT_310580</name>
</gene>
<dbReference type="Pfam" id="PF06985">
    <property type="entry name" value="HET"/>
    <property type="match status" value="1"/>
</dbReference>
<dbReference type="InterPro" id="IPR052895">
    <property type="entry name" value="HetReg/Transcr_Mod"/>
</dbReference>
<feature type="domain" description="Heterokaryon incompatibility" evidence="1">
    <location>
        <begin position="50"/>
        <end position="187"/>
    </location>
</feature>
<evidence type="ECO:0000313" key="3">
    <source>
        <dbReference type="Proteomes" id="UP000325395"/>
    </source>
</evidence>
<protein>
    <submittedName>
        <fullName evidence="2">Heterokaryon incompatibility protein-domain-containing protein</fullName>
    </submittedName>
</protein>
<evidence type="ECO:0000313" key="2">
    <source>
        <dbReference type="EMBL" id="KAE8415936.1"/>
    </source>
</evidence>